<keyword evidence="2" id="KW-1185">Reference proteome</keyword>
<comment type="caution">
    <text evidence="1">The sequence shown here is derived from an EMBL/GenBank/DDBJ whole genome shotgun (WGS) entry which is preliminary data.</text>
</comment>
<dbReference type="EMBL" id="BMMM01000002">
    <property type="protein sequence ID" value="GGN55363.1"/>
    <property type="molecule type" value="Genomic_DNA"/>
</dbReference>
<proteinExistence type="predicted"/>
<reference evidence="1 2" key="1">
    <citation type="journal article" date="2014" name="Int. J. Syst. Evol. Microbiol.">
        <title>Complete genome sequence of Corynebacterium casei LMG S-19264T (=DSM 44701T), isolated from a smear-ripened cheese.</title>
        <authorList>
            <consortium name="US DOE Joint Genome Institute (JGI-PGF)"/>
            <person name="Walter F."/>
            <person name="Albersmeier A."/>
            <person name="Kalinowski J."/>
            <person name="Ruckert C."/>
        </authorList>
    </citation>
    <scope>NUCLEOTIDE SEQUENCE [LARGE SCALE GENOMIC DNA]</scope>
    <source>
        <strain evidence="1 2">CGMCC 4.7111</strain>
    </source>
</reference>
<sequence length="119" mass="12169">MATTSDAPVLDTLAAMTIDSIERCGMDEGTLILTRIAALAAMDAPAISYLAHVDPAIKANLTLEQVQDVLVAIAPVVGTARVMAAAGHITEALGFAVAVDESGAEAFAEAEARTRSKSS</sequence>
<evidence type="ECO:0000313" key="2">
    <source>
        <dbReference type="Proteomes" id="UP000600365"/>
    </source>
</evidence>
<name>A0A917XVP0_9ACTN</name>
<dbReference type="InterPro" id="IPR029032">
    <property type="entry name" value="AhpD-like"/>
</dbReference>
<gene>
    <name evidence="1" type="ORF">GCM10011579_015310</name>
</gene>
<evidence type="ECO:0008006" key="3">
    <source>
        <dbReference type="Google" id="ProtNLM"/>
    </source>
</evidence>
<dbReference type="RefSeq" id="WP_189185090.1">
    <property type="nucleotide sequence ID" value="NZ_BMMM01000002.1"/>
</dbReference>
<dbReference type="Gene3D" id="1.20.1290.10">
    <property type="entry name" value="AhpD-like"/>
    <property type="match status" value="1"/>
</dbReference>
<organism evidence="1 2">
    <name type="scientific">Streptomyces albiflavescens</name>
    <dbReference type="NCBI Taxonomy" id="1623582"/>
    <lineage>
        <taxon>Bacteria</taxon>
        <taxon>Bacillati</taxon>
        <taxon>Actinomycetota</taxon>
        <taxon>Actinomycetes</taxon>
        <taxon>Kitasatosporales</taxon>
        <taxon>Streptomycetaceae</taxon>
        <taxon>Streptomyces</taxon>
    </lineage>
</organism>
<dbReference type="AlphaFoldDB" id="A0A917XVP0"/>
<accession>A0A917XVP0</accession>
<protein>
    <recommendedName>
        <fullName evidence="3">Carboxymuconolactone decarboxylase</fullName>
    </recommendedName>
</protein>
<evidence type="ECO:0000313" key="1">
    <source>
        <dbReference type="EMBL" id="GGN55363.1"/>
    </source>
</evidence>
<dbReference type="SUPFAM" id="SSF69118">
    <property type="entry name" value="AhpD-like"/>
    <property type="match status" value="1"/>
</dbReference>
<dbReference type="Proteomes" id="UP000600365">
    <property type="component" value="Unassembled WGS sequence"/>
</dbReference>